<dbReference type="InterPro" id="IPR050091">
    <property type="entry name" value="PKS_NRPS_Biosynth_Enz"/>
</dbReference>
<dbReference type="Pfam" id="PF08659">
    <property type="entry name" value="KR"/>
    <property type="match status" value="1"/>
</dbReference>
<keyword evidence="3" id="KW-0808">Transferase</keyword>
<sequence length="762" mass="80420">NHPEPHTALTAAAHLHTTGTPITWPTTTTTPHTVDLPTYAFQSRRHWVDQPKTAQSGAATDDPFWETVGRGDLDGLVRTLGAEGERVQEALGEVLPALTSWHTARNTRSVIDSWRHRIVWRPVENEIPLRPGGPWLIVRTEDGPAVSWSDTLTRALEERDTRVVSVVVGRGGDGHTDAERLAHALAAMPADGPYTGVLSLLALDEHAGLAADSDAVALINALDDAGISGRLWIATSGAVAAAPSDQVIRPSGGLVWGLGGVIAAERPERWGGLVDIPGGPDTRSAEYVLTALMGTRDESELAVRTSGLLARRLVRAPRHADAPAAEWSPDGTVLVTGGTGALGALVARRLARRGVPHLLLVSRRGPGAPGADRLRADLTALGARVTIAACDVGDREALSTLLATVPGEHPLTAVVHTAAVLDDGLLSSLTPERIAAVHRVKVAGALNLHELTRDLPLSAFVLFSSVTGTLANAGQGNYAPGNAFLDALADHRRSLGLPATSIAWGHWDGDGIAGDEARESLRRGGFPPMSPDLAVTALEETVCDGQTRLIVARADWTTVLSARSRPLLRELPEAGEAAVPASATGEDAESEGENLMRRLLALPESERRPTARAVVREQIAEVLGHASAAEVDDDRGFRDQGFTSLSAVELRNRLARLTDTTLPTTLVFDYPTPAALLDHLLAVLLPQPEPPRAAVLAKIDELEEMLAVPLPEEGRGEALTRLRRLLDAVSGAAVARSSAGAGLGSATDDELITFISNELGIS</sequence>
<evidence type="ECO:0000256" key="2">
    <source>
        <dbReference type="ARBA" id="ARBA00022553"/>
    </source>
</evidence>
<dbReference type="AlphaFoldDB" id="A0A941AMQ2"/>
<gene>
    <name evidence="5" type="ORF">JOL79_33445</name>
</gene>
<dbReference type="CDD" id="cd08952">
    <property type="entry name" value="KR_1_SDR_x"/>
    <property type="match status" value="1"/>
</dbReference>
<evidence type="ECO:0000256" key="1">
    <source>
        <dbReference type="ARBA" id="ARBA00022450"/>
    </source>
</evidence>
<comment type="caution">
    <text evidence="5">The sequence shown here is derived from an EMBL/GenBank/DDBJ whole genome shotgun (WGS) entry which is preliminary data.</text>
</comment>
<dbReference type="SMART" id="SM01294">
    <property type="entry name" value="PKS_PP_betabranch"/>
    <property type="match status" value="1"/>
</dbReference>
<dbReference type="InterPro" id="IPR036291">
    <property type="entry name" value="NAD(P)-bd_dom_sf"/>
</dbReference>
<dbReference type="Gene3D" id="1.10.1200.10">
    <property type="entry name" value="ACP-like"/>
    <property type="match status" value="1"/>
</dbReference>
<dbReference type="FunFam" id="1.10.1200.10:FF:000007">
    <property type="entry name" value="Probable polyketide synthase pks17"/>
    <property type="match status" value="1"/>
</dbReference>
<dbReference type="InterPro" id="IPR041618">
    <property type="entry name" value="PKS_DE"/>
</dbReference>
<reference evidence="5" key="1">
    <citation type="submission" date="2021-02" db="EMBL/GenBank/DDBJ databases">
        <title>Draft genome sequence of Microbispora sp. RL4-1S isolated from rice leaves in Thailand.</title>
        <authorList>
            <person name="Muangham S."/>
            <person name="Duangmal K."/>
        </authorList>
    </citation>
    <scope>NUCLEOTIDE SEQUENCE</scope>
    <source>
        <strain evidence="5">RL4-1S</strain>
    </source>
</reference>
<dbReference type="Gene3D" id="3.40.50.720">
    <property type="entry name" value="NAD(P)-binding Rossmann-like Domain"/>
    <property type="match status" value="1"/>
</dbReference>
<dbReference type="EMBL" id="JAFCNB010000047">
    <property type="protein sequence ID" value="MBP2708687.1"/>
    <property type="molecule type" value="Genomic_DNA"/>
</dbReference>
<dbReference type="SUPFAM" id="SSF51735">
    <property type="entry name" value="NAD(P)-binding Rossmann-fold domains"/>
    <property type="match status" value="2"/>
</dbReference>
<name>A0A941AMQ2_9ACTN</name>
<protein>
    <submittedName>
        <fullName evidence="5">SDR family NAD(P)-dependent oxidoreductase</fullName>
    </submittedName>
</protein>
<accession>A0A941AMQ2</accession>
<evidence type="ECO:0000313" key="5">
    <source>
        <dbReference type="EMBL" id="MBP2708687.1"/>
    </source>
</evidence>
<dbReference type="GO" id="GO:0004312">
    <property type="term" value="F:fatty acid synthase activity"/>
    <property type="evidence" value="ECO:0007669"/>
    <property type="project" value="TreeGrafter"/>
</dbReference>
<organism evidence="5 6">
    <name type="scientific">Microbispora oryzae</name>
    <dbReference type="NCBI Taxonomy" id="2806554"/>
    <lineage>
        <taxon>Bacteria</taxon>
        <taxon>Bacillati</taxon>
        <taxon>Actinomycetota</taxon>
        <taxon>Actinomycetes</taxon>
        <taxon>Streptosporangiales</taxon>
        <taxon>Streptosporangiaceae</taxon>
        <taxon>Microbispora</taxon>
    </lineage>
</organism>
<dbReference type="GO" id="GO:0006633">
    <property type="term" value="P:fatty acid biosynthetic process"/>
    <property type="evidence" value="ECO:0007669"/>
    <property type="project" value="TreeGrafter"/>
</dbReference>
<dbReference type="InterPro" id="IPR009081">
    <property type="entry name" value="PP-bd_ACP"/>
</dbReference>
<dbReference type="InterPro" id="IPR020806">
    <property type="entry name" value="PKS_PP-bd"/>
</dbReference>
<feature type="non-terminal residue" evidence="5">
    <location>
        <position position="1"/>
    </location>
</feature>
<keyword evidence="6" id="KW-1185">Reference proteome</keyword>
<evidence type="ECO:0000259" key="4">
    <source>
        <dbReference type="PROSITE" id="PS50075"/>
    </source>
</evidence>
<dbReference type="RefSeq" id="WP_210159943.1">
    <property type="nucleotide sequence ID" value="NZ_JAFCNB010000047.1"/>
</dbReference>
<dbReference type="Gene3D" id="3.30.70.3290">
    <property type="match status" value="1"/>
</dbReference>
<keyword evidence="1" id="KW-0596">Phosphopantetheine</keyword>
<dbReference type="GO" id="GO:0031177">
    <property type="term" value="F:phosphopantetheine binding"/>
    <property type="evidence" value="ECO:0007669"/>
    <property type="project" value="InterPro"/>
</dbReference>
<evidence type="ECO:0000313" key="6">
    <source>
        <dbReference type="Proteomes" id="UP000674234"/>
    </source>
</evidence>
<dbReference type="SUPFAM" id="SSF47336">
    <property type="entry name" value="ACP-like"/>
    <property type="match status" value="1"/>
</dbReference>
<dbReference type="Gene3D" id="6.10.140.1830">
    <property type="match status" value="1"/>
</dbReference>
<dbReference type="SMART" id="SM00822">
    <property type="entry name" value="PKS_KR"/>
    <property type="match status" value="1"/>
</dbReference>
<dbReference type="SMART" id="SM00823">
    <property type="entry name" value="PKS_PP"/>
    <property type="match status" value="1"/>
</dbReference>
<keyword evidence="2" id="KW-0597">Phosphoprotein</keyword>
<dbReference type="InterPro" id="IPR036736">
    <property type="entry name" value="ACP-like_sf"/>
</dbReference>
<dbReference type="Pfam" id="PF18369">
    <property type="entry name" value="PKS_DE"/>
    <property type="match status" value="1"/>
</dbReference>
<dbReference type="PANTHER" id="PTHR43775:SF51">
    <property type="entry name" value="INACTIVE PHENOLPHTHIOCEROL SYNTHESIS POLYKETIDE SYNTHASE TYPE I PKS1-RELATED"/>
    <property type="match status" value="1"/>
</dbReference>
<dbReference type="Proteomes" id="UP000674234">
    <property type="component" value="Unassembled WGS sequence"/>
</dbReference>
<feature type="domain" description="Carrier" evidence="4">
    <location>
        <begin position="609"/>
        <end position="684"/>
    </location>
</feature>
<evidence type="ECO:0000256" key="3">
    <source>
        <dbReference type="ARBA" id="ARBA00022679"/>
    </source>
</evidence>
<proteinExistence type="predicted"/>
<dbReference type="PANTHER" id="PTHR43775">
    <property type="entry name" value="FATTY ACID SYNTHASE"/>
    <property type="match status" value="1"/>
</dbReference>
<dbReference type="PROSITE" id="PS50075">
    <property type="entry name" value="CARRIER"/>
    <property type="match status" value="1"/>
</dbReference>
<dbReference type="InterPro" id="IPR057326">
    <property type="entry name" value="KR_dom"/>
</dbReference>
<dbReference type="Pfam" id="PF00550">
    <property type="entry name" value="PP-binding"/>
    <property type="match status" value="1"/>
</dbReference>
<dbReference type="InterPro" id="IPR013968">
    <property type="entry name" value="PKS_KR"/>
</dbReference>